<dbReference type="PANTHER" id="PTHR38342:SF1">
    <property type="entry name" value="SLR5037 PROTEIN"/>
    <property type="match status" value="1"/>
</dbReference>
<evidence type="ECO:0000259" key="2">
    <source>
        <dbReference type="Pfam" id="PF03625"/>
    </source>
</evidence>
<dbReference type="RefSeq" id="WP_002709765.1">
    <property type="nucleotide sequence ID" value="NZ_JH651384.1"/>
</dbReference>
<evidence type="ECO:0000313" key="4">
    <source>
        <dbReference type="Proteomes" id="UP000005317"/>
    </source>
</evidence>
<organism evidence="3 4">
    <name type="scientific">Thiothrix nivea (strain ATCC 35100 / DSM 5205 / JP2)</name>
    <dbReference type="NCBI Taxonomy" id="870187"/>
    <lineage>
        <taxon>Bacteria</taxon>
        <taxon>Pseudomonadati</taxon>
        <taxon>Pseudomonadota</taxon>
        <taxon>Gammaproteobacteria</taxon>
        <taxon>Thiotrichales</taxon>
        <taxon>Thiotrichaceae</taxon>
        <taxon>Thiothrix</taxon>
    </lineage>
</organism>
<sequence length="157" mass="17666" precursor="true">MKFWDKWMYAGALLFGFAAAGSVAASNETSLTLIHDSPYSFEETLASLRETIRAHNFRVFPDRYLEEGLVDEFSVNERQVSIRFCNFHDLHEAIQIEPRIGVVLPCAITVVEREDGSVQLLTANVQAMMALFDNDKLASAFRGIEAKYTAILDEVTL</sequence>
<evidence type="ECO:0000256" key="1">
    <source>
        <dbReference type="SAM" id="SignalP"/>
    </source>
</evidence>
<feature type="signal peptide" evidence="1">
    <location>
        <begin position="1"/>
        <end position="24"/>
    </location>
</feature>
<gene>
    <name evidence="3" type="ORF">Thini_3355</name>
</gene>
<dbReference type="SUPFAM" id="SSF103247">
    <property type="entry name" value="TT1751-like"/>
    <property type="match status" value="1"/>
</dbReference>
<dbReference type="InterPro" id="IPR005180">
    <property type="entry name" value="DUF302"/>
</dbReference>
<evidence type="ECO:0000313" key="3">
    <source>
        <dbReference type="EMBL" id="EIJ35870.1"/>
    </source>
</evidence>
<dbReference type="InterPro" id="IPR035923">
    <property type="entry name" value="TT1751-like_sf"/>
</dbReference>
<dbReference type="Proteomes" id="UP000005317">
    <property type="component" value="Unassembled WGS sequence"/>
</dbReference>
<name>A0A656HKP3_THINJ</name>
<dbReference type="AlphaFoldDB" id="A0A656HKP3"/>
<keyword evidence="1" id="KW-0732">Signal</keyword>
<dbReference type="EMBL" id="JH651384">
    <property type="protein sequence ID" value="EIJ35870.1"/>
    <property type="molecule type" value="Genomic_DNA"/>
</dbReference>
<dbReference type="CDD" id="cd14797">
    <property type="entry name" value="DUF302"/>
    <property type="match status" value="1"/>
</dbReference>
<dbReference type="Gene3D" id="3.30.310.70">
    <property type="entry name" value="TT1751-like domain"/>
    <property type="match status" value="1"/>
</dbReference>
<reference evidence="4" key="1">
    <citation type="journal article" date="2011" name="Stand. Genomic Sci.">
        <title>Genome sequence of the filamentous, gliding Thiothrix nivea neotype strain (JP2(T)).</title>
        <authorList>
            <person name="Lapidus A."/>
            <person name="Nolan M."/>
            <person name="Lucas S."/>
            <person name="Glavina Del Rio T."/>
            <person name="Tice H."/>
            <person name="Cheng J.F."/>
            <person name="Tapia R."/>
            <person name="Han C."/>
            <person name="Goodwin L."/>
            <person name="Pitluck S."/>
            <person name="Liolios K."/>
            <person name="Pagani I."/>
            <person name="Ivanova N."/>
            <person name="Huntemann M."/>
            <person name="Mavromatis K."/>
            <person name="Mikhailova N."/>
            <person name="Pati A."/>
            <person name="Chen A."/>
            <person name="Palaniappan K."/>
            <person name="Land M."/>
            <person name="Brambilla E.M."/>
            <person name="Rohde M."/>
            <person name="Abt B."/>
            <person name="Verbarg S."/>
            <person name="Goker M."/>
            <person name="Bristow J."/>
            <person name="Eisen J.A."/>
            <person name="Markowitz V."/>
            <person name="Hugenholtz P."/>
            <person name="Kyrpides N.C."/>
            <person name="Klenk H.P."/>
            <person name="Woyke T."/>
        </authorList>
    </citation>
    <scope>NUCLEOTIDE SEQUENCE [LARGE SCALE GENOMIC DNA]</scope>
    <source>
        <strain evidence="4">ATCC 35100 / DSM 5205 / JP2</strain>
    </source>
</reference>
<dbReference type="Pfam" id="PF03625">
    <property type="entry name" value="DUF302"/>
    <property type="match status" value="1"/>
</dbReference>
<accession>A0A656HKP3</accession>
<protein>
    <submittedName>
        <fullName evidence="3">Putative cytochrome c</fullName>
    </submittedName>
</protein>
<feature type="domain" description="DUF302" evidence="2">
    <location>
        <begin position="81"/>
        <end position="122"/>
    </location>
</feature>
<feature type="chain" id="PRO_5024958182" evidence="1">
    <location>
        <begin position="25"/>
        <end position="157"/>
    </location>
</feature>
<dbReference type="PANTHER" id="PTHR38342">
    <property type="entry name" value="SLR5037 PROTEIN"/>
    <property type="match status" value="1"/>
</dbReference>
<proteinExistence type="predicted"/>
<keyword evidence="4" id="KW-1185">Reference proteome</keyword>